<dbReference type="Gene3D" id="2.60.40.150">
    <property type="entry name" value="C2 domain"/>
    <property type="match status" value="1"/>
</dbReference>
<dbReference type="VEuPathDB" id="FungiDB:H310_04778"/>
<dbReference type="RefSeq" id="XP_008867499.1">
    <property type="nucleotide sequence ID" value="XM_008869277.1"/>
</dbReference>
<gene>
    <name evidence="2" type="ORF">H310_04778</name>
</gene>
<dbReference type="SUPFAM" id="SSF49562">
    <property type="entry name" value="C2 domain (Calcium/lipid-binding domain, CaLB)"/>
    <property type="match status" value="1"/>
</dbReference>
<dbReference type="InterPro" id="IPR000008">
    <property type="entry name" value="C2_dom"/>
</dbReference>
<evidence type="ECO:0000313" key="2">
    <source>
        <dbReference type="EMBL" id="ETW03270.1"/>
    </source>
</evidence>
<feature type="domain" description="C2" evidence="1">
    <location>
        <begin position="1"/>
        <end position="127"/>
    </location>
</feature>
<dbReference type="EMBL" id="KI913959">
    <property type="protein sequence ID" value="ETW03270.1"/>
    <property type="molecule type" value="Genomic_DNA"/>
</dbReference>
<dbReference type="PROSITE" id="PS50004">
    <property type="entry name" value="C2"/>
    <property type="match status" value="1"/>
</dbReference>
<sequence length="233" mass="26575">MVHLSHEHHHTLRVHLHKLTNVPPLVATTDGNDTHKWGGGKRDPYVVFTLYVNDDNEENIEHTSAAVPRTLNPTWSPPAVFDFSVTQAKALRLYVTIHDYLNGDSVLASTLIDVDAVESCCETPYRLSPQIPQRQAKCHIWLSFESICPSTNQTPDERSRWEYQQRLDTDGEWEVVDEAGDHAVHAGWRVDQDYGDGDGWAYAVSMEGPWNLHSATFRRRRWVCEEEANNADT</sequence>
<dbReference type="OrthoDB" id="270970at2759"/>
<reference evidence="2" key="1">
    <citation type="submission" date="2013-12" db="EMBL/GenBank/DDBJ databases">
        <title>The Genome Sequence of Aphanomyces invadans NJM9701.</title>
        <authorList>
            <consortium name="The Broad Institute Genomics Platform"/>
            <person name="Russ C."/>
            <person name="Tyler B."/>
            <person name="van West P."/>
            <person name="Dieguez-Uribeondo J."/>
            <person name="Young S.K."/>
            <person name="Zeng Q."/>
            <person name="Gargeya S."/>
            <person name="Fitzgerald M."/>
            <person name="Abouelleil A."/>
            <person name="Alvarado L."/>
            <person name="Chapman S.B."/>
            <person name="Gainer-Dewar J."/>
            <person name="Goldberg J."/>
            <person name="Griggs A."/>
            <person name="Gujja S."/>
            <person name="Hansen M."/>
            <person name="Howarth C."/>
            <person name="Imamovic A."/>
            <person name="Ireland A."/>
            <person name="Larimer J."/>
            <person name="McCowan C."/>
            <person name="Murphy C."/>
            <person name="Pearson M."/>
            <person name="Poon T.W."/>
            <person name="Priest M."/>
            <person name="Roberts A."/>
            <person name="Saif S."/>
            <person name="Shea T."/>
            <person name="Sykes S."/>
            <person name="Wortman J."/>
            <person name="Nusbaum C."/>
            <person name="Birren B."/>
        </authorList>
    </citation>
    <scope>NUCLEOTIDE SEQUENCE [LARGE SCALE GENOMIC DNA]</scope>
    <source>
        <strain evidence="2">NJM9701</strain>
    </source>
</reference>
<proteinExistence type="predicted"/>
<organism evidence="2">
    <name type="scientific">Aphanomyces invadans</name>
    <dbReference type="NCBI Taxonomy" id="157072"/>
    <lineage>
        <taxon>Eukaryota</taxon>
        <taxon>Sar</taxon>
        <taxon>Stramenopiles</taxon>
        <taxon>Oomycota</taxon>
        <taxon>Saprolegniomycetes</taxon>
        <taxon>Saprolegniales</taxon>
        <taxon>Verrucalvaceae</taxon>
        <taxon>Aphanomyces</taxon>
    </lineage>
</organism>
<accession>A0A024UAM3</accession>
<protein>
    <recommendedName>
        <fullName evidence="1">C2 domain-containing protein</fullName>
    </recommendedName>
</protein>
<dbReference type="InterPro" id="IPR035892">
    <property type="entry name" value="C2_domain_sf"/>
</dbReference>
<dbReference type="STRING" id="157072.A0A024UAM3"/>
<dbReference type="AlphaFoldDB" id="A0A024UAM3"/>
<dbReference type="CDD" id="cd00030">
    <property type="entry name" value="C2"/>
    <property type="match status" value="1"/>
</dbReference>
<dbReference type="GeneID" id="20081828"/>
<dbReference type="Pfam" id="PF00168">
    <property type="entry name" value="C2"/>
    <property type="match status" value="1"/>
</dbReference>
<evidence type="ECO:0000259" key="1">
    <source>
        <dbReference type="PROSITE" id="PS50004"/>
    </source>
</evidence>
<dbReference type="SMART" id="SM00239">
    <property type="entry name" value="C2"/>
    <property type="match status" value="1"/>
</dbReference>
<name>A0A024UAM3_9STRA</name>